<sequence>MIWINACGNWMRKVVCGNDLESIMHISRDCPALAKLWCHFAPTTKQRLFSDAARVDCLLVNLKRDHVCPLLNLPWNLLFAHVC</sequence>
<proteinExistence type="predicted"/>
<evidence type="ECO:0000313" key="2">
    <source>
        <dbReference type="Proteomes" id="UP001358586"/>
    </source>
</evidence>
<accession>A0ABR0PFV0</accession>
<keyword evidence="2" id="KW-1185">Reference proteome</keyword>
<protein>
    <submittedName>
        <fullName evidence="1">Uncharacterized protein</fullName>
    </submittedName>
</protein>
<organism evidence="1 2">
    <name type="scientific">Gossypium arboreum</name>
    <name type="common">Tree cotton</name>
    <name type="synonym">Gossypium nanking</name>
    <dbReference type="NCBI Taxonomy" id="29729"/>
    <lineage>
        <taxon>Eukaryota</taxon>
        <taxon>Viridiplantae</taxon>
        <taxon>Streptophyta</taxon>
        <taxon>Embryophyta</taxon>
        <taxon>Tracheophyta</taxon>
        <taxon>Spermatophyta</taxon>
        <taxon>Magnoliopsida</taxon>
        <taxon>eudicotyledons</taxon>
        <taxon>Gunneridae</taxon>
        <taxon>Pentapetalae</taxon>
        <taxon>rosids</taxon>
        <taxon>malvids</taxon>
        <taxon>Malvales</taxon>
        <taxon>Malvaceae</taxon>
        <taxon>Malvoideae</taxon>
        <taxon>Gossypium</taxon>
    </lineage>
</organism>
<dbReference type="EMBL" id="JARKNE010000007">
    <property type="protein sequence ID" value="KAK5820093.1"/>
    <property type="molecule type" value="Genomic_DNA"/>
</dbReference>
<name>A0ABR0PFV0_GOSAR</name>
<gene>
    <name evidence="1" type="ORF">PVK06_025138</name>
</gene>
<reference evidence="1 2" key="1">
    <citation type="submission" date="2023-03" db="EMBL/GenBank/DDBJ databases">
        <title>WGS of Gossypium arboreum.</title>
        <authorList>
            <person name="Yu D."/>
        </authorList>
    </citation>
    <scope>NUCLEOTIDE SEQUENCE [LARGE SCALE GENOMIC DNA]</scope>
    <source>
        <tissue evidence="1">Leaf</tissue>
    </source>
</reference>
<comment type="caution">
    <text evidence="1">The sequence shown here is derived from an EMBL/GenBank/DDBJ whole genome shotgun (WGS) entry which is preliminary data.</text>
</comment>
<dbReference type="Proteomes" id="UP001358586">
    <property type="component" value="Chromosome 7"/>
</dbReference>
<evidence type="ECO:0000313" key="1">
    <source>
        <dbReference type="EMBL" id="KAK5820093.1"/>
    </source>
</evidence>